<reference evidence="11 12" key="1">
    <citation type="journal article" date="2016" name="Sci. Rep.">
        <title>Metabolic traits of an uncultured archaeal lineage -MSBL1- from brine pools of the Red Sea.</title>
        <authorList>
            <person name="Mwirichia R."/>
            <person name="Alam I."/>
            <person name="Rashid M."/>
            <person name="Vinu M."/>
            <person name="Ba-Alawi W."/>
            <person name="Anthony Kamau A."/>
            <person name="Kamanda Ngugi D."/>
            <person name="Goker M."/>
            <person name="Klenk H.P."/>
            <person name="Bajic V."/>
            <person name="Stingl U."/>
        </authorList>
    </citation>
    <scope>NUCLEOTIDE SEQUENCE [LARGE SCALE GENOMIC DNA]</scope>
    <source>
        <strain evidence="11">SCGC-AAA261C02</strain>
    </source>
</reference>
<evidence type="ECO:0000256" key="4">
    <source>
        <dbReference type="ARBA" id="ARBA00023210"/>
    </source>
</evidence>
<comment type="subcellular location">
    <subcellularLocation>
        <location evidence="5">Cytoplasm</location>
    </subcellularLocation>
    <text evidence="5">Assembles at midcell at the inner surface of the cytoplasmic membrane.</text>
</comment>
<dbReference type="GO" id="GO:0032153">
    <property type="term" value="C:cell division site"/>
    <property type="evidence" value="ECO:0007669"/>
    <property type="project" value="UniProtKB-UniRule"/>
</dbReference>
<keyword evidence="5 7" id="KW-0131">Cell cycle</keyword>
<comment type="subunit">
    <text evidence="5">Homodimer. Polymerizes to form a dynamic ring structure in a strictly GTP-dependent manner. Interacts directly with several other division proteins.</text>
</comment>
<dbReference type="PRINTS" id="PR00423">
    <property type="entry name" value="CELLDVISFTSZ"/>
</dbReference>
<feature type="binding site" evidence="5">
    <location>
        <position position="163"/>
    </location>
    <ligand>
        <name>GTP</name>
        <dbReference type="ChEBI" id="CHEBI:37565"/>
    </ligand>
</feature>
<dbReference type="PANTHER" id="PTHR30314:SF3">
    <property type="entry name" value="MITOCHONDRIAL DIVISION PROTEIN FSZA"/>
    <property type="match status" value="1"/>
</dbReference>
<dbReference type="SMART" id="SM00865">
    <property type="entry name" value="Tubulin_C"/>
    <property type="match status" value="1"/>
</dbReference>
<dbReference type="InterPro" id="IPR024757">
    <property type="entry name" value="FtsZ_C"/>
</dbReference>
<dbReference type="GO" id="GO:0005525">
    <property type="term" value="F:GTP binding"/>
    <property type="evidence" value="ECO:0007669"/>
    <property type="project" value="UniProtKB-UniRule"/>
</dbReference>
<keyword evidence="5 7" id="KW-0132">Cell division</keyword>
<name>A0A133UZT3_9EURY</name>
<proteinExistence type="inferred from homology"/>
<evidence type="ECO:0000256" key="7">
    <source>
        <dbReference type="RuleBase" id="RU003360"/>
    </source>
</evidence>
<dbReference type="PATRIC" id="fig|1698272.3.peg.406"/>
<feature type="binding site" evidence="5">
    <location>
        <begin position="128"/>
        <end position="130"/>
    </location>
    <ligand>
        <name>GTP</name>
        <dbReference type="ChEBI" id="CHEBI:37565"/>
    </ligand>
</feature>
<evidence type="ECO:0000259" key="9">
    <source>
        <dbReference type="SMART" id="SM00864"/>
    </source>
</evidence>
<keyword evidence="2 5" id="KW-0547">Nucleotide-binding</keyword>
<dbReference type="FunFam" id="3.40.50.1440:FF:000001">
    <property type="entry name" value="Cell division protein FtsZ"/>
    <property type="match status" value="1"/>
</dbReference>
<comment type="function">
    <text evidence="5">Essential cell division protein that forms a contractile ring structure (Z ring) at the future cell division site. The regulation of the ring assembly controls the timing and the location of cell division. One of the functions of the FtsZ ring is to recruit other cell division proteins to the septum to produce a new cell wall between the dividing cells. Binds GTP and shows GTPase activity.</text>
</comment>
<comment type="caution">
    <text evidence="11">The sequence shown here is derived from an EMBL/GenBank/DDBJ whole genome shotgun (WGS) entry which is preliminary data.</text>
</comment>
<sequence length="361" mass="38147">MDGWRTGVEEMKNPTSGPEEDEFERAMREARPRIVAVGCGGAGGNTISRLMEDGISGVKTIAVNTDAQDLIHTNADNRILIGREVTGGLGAGGDPELGEVAATEDEDLLKDPLYEVDMSFITCGLGGGTGTGAGPIVADVSKRMGALTVGVLTLPFSVEGERRARNATAGLAEFREVLDSILIIPDDKLLEIVPDLSIEEAFRLADRLLADSIKGIIELVTMPGVMNLDFADIETILRDGGVSMMGIGESGTGDRAIDAAEEALESPLLEADLSKAGEALVSISGGPSMTLGEAERIADKVSEALAPDAQVNWGAQISEDLEEAIRVMIIIPGVHSPWARGIEARRKQKDVEEGLRGLKYI</sequence>
<accession>A0A133UZT3</accession>
<dbReference type="NCBIfam" id="TIGR00065">
    <property type="entry name" value="ftsZ"/>
    <property type="match status" value="1"/>
</dbReference>
<dbReference type="Gene3D" id="3.40.50.1440">
    <property type="entry name" value="Tubulin/FtsZ, GTPase domain"/>
    <property type="match status" value="1"/>
</dbReference>
<feature type="binding site" evidence="5">
    <location>
        <position position="206"/>
    </location>
    <ligand>
        <name>GTP</name>
        <dbReference type="ChEBI" id="CHEBI:37565"/>
    </ligand>
</feature>
<evidence type="ECO:0000256" key="1">
    <source>
        <dbReference type="ARBA" id="ARBA00009690"/>
    </source>
</evidence>
<evidence type="ECO:0000256" key="5">
    <source>
        <dbReference type="HAMAP-Rule" id="MF_00909"/>
    </source>
</evidence>
<dbReference type="GO" id="GO:0051258">
    <property type="term" value="P:protein polymerization"/>
    <property type="evidence" value="ECO:0007669"/>
    <property type="project" value="UniProtKB-UniRule"/>
</dbReference>
<dbReference type="SUPFAM" id="SSF55307">
    <property type="entry name" value="Tubulin C-terminal domain-like"/>
    <property type="match status" value="1"/>
</dbReference>
<dbReference type="GO" id="GO:0003924">
    <property type="term" value="F:GTPase activity"/>
    <property type="evidence" value="ECO:0007669"/>
    <property type="project" value="UniProtKB-UniRule"/>
</dbReference>
<evidence type="ECO:0000259" key="10">
    <source>
        <dbReference type="SMART" id="SM00865"/>
    </source>
</evidence>
<keyword evidence="12" id="KW-1185">Reference proteome</keyword>
<dbReference type="PANTHER" id="PTHR30314">
    <property type="entry name" value="CELL DIVISION PROTEIN FTSZ-RELATED"/>
    <property type="match status" value="1"/>
</dbReference>
<dbReference type="Proteomes" id="UP000070520">
    <property type="component" value="Unassembled WGS sequence"/>
</dbReference>
<dbReference type="InterPro" id="IPR000158">
    <property type="entry name" value="Cell_div_FtsZ"/>
</dbReference>
<evidence type="ECO:0000256" key="8">
    <source>
        <dbReference type="SAM" id="MobiDB-lite"/>
    </source>
</evidence>
<dbReference type="InterPro" id="IPR036525">
    <property type="entry name" value="Tubulin/FtsZ_GTPase_sf"/>
</dbReference>
<feature type="domain" description="Tubulin/FtsZ 2-layer sandwich" evidence="10">
    <location>
        <begin position="226"/>
        <end position="343"/>
    </location>
</feature>
<organism evidence="11 12">
    <name type="scientific">candidate division MSBL1 archaeon SCGC-AAA261C02</name>
    <dbReference type="NCBI Taxonomy" id="1698272"/>
    <lineage>
        <taxon>Archaea</taxon>
        <taxon>Methanobacteriati</taxon>
        <taxon>Methanobacteriota</taxon>
        <taxon>candidate division MSBL1</taxon>
    </lineage>
</organism>
<feature type="domain" description="Tubulin/FtsZ GTPase" evidence="9">
    <location>
        <begin position="33"/>
        <end position="224"/>
    </location>
</feature>
<evidence type="ECO:0000256" key="3">
    <source>
        <dbReference type="ARBA" id="ARBA00023134"/>
    </source>
</evidence>
<evidence type="ECO:0000313" key="12">
    <source>
        <dbReference type="Proteomes" id="UP000070520"/>
    </source>
</evidence>
<dbReference type="GO" id="GO:0005737">
    <property type="term" value="C:cytoplasm"/>
    <property type="evidence" value="ECO:0007669"/>
    <property type="project" value="UniProtKB-SubCell"/>
</dbReference>
<evidence type="ECO:0000256" key="2">
    <source>
        <dbReference type="ARBA" id="ARBA00022741"/>
    </source>
</evidence>
<evidence type="ECO:0000256" key="6">
    <source>
        <dbReference type="NCBIfam" id="TIGR00065"/>
    </source>
</evidence>
<dbReference type="InterPro" id="IPR018316">
    <property type="entry name" value="Tubulin/FtsZ_2-layer-sand-dom"/>
</dbReference>
<dbReference type="PROSITE" id="PS01134">
    <property type="entry name" value="FTSZ_1"/>
    <property type="match status" value="1"/>
</dbReference>
<dbReference type="InterPro" id="IPR020805">
    <property type="entry name" value="Cell_div_FtsZ_CS"/>
</dbReference>
<dbReference type="GO" id="GO:0043093">
    <property type="term" value="P:FtsZ-dependent cytokinesis"/>
    <property type="evidence" value="ECO:0007669"/>
    <property type="project" value="UniProtKB-UniRule"/>
</dbReference>
<evidence type="ECO:0000313" key="11">
    <source>
        <dbReference type="EMBL" id="KXA99691.1"/>
    </source>
</evidence>
<protein>
    <recommendedName>
        <fullName evidence="5 6">Cell division protein FtsZ</fullName>
    </recommendedName>
</protein>
<dbReference type="InterPro" id="IPR045061">
    <property type="entry name" value="FtsZ/CetZ"/>
</dbReference>
<dbReference type="InterPro" id="IPR003008">
    <property type="entry name" value="Tubulin_FtsZ_GTPase"/>
</dbReference>
<keyword evidence="4 5" id="KW-0717">Septation</keyword>
<feature type="binding site" evidence="5">
    <location>
        <begin position="41"/>
        <end position="45"/>
    </location>
    <ligand>
        <name>GTP</name>
        <dbReference type="ChEBI" id="CHEBI:37565"/>
    </ligand>
</feature>
<comment type="similarity">
    <text evidence="1 5 7">Belongs to the FtsZ family.</text>
</comment>
<feature type="binding site" evidence="5">
    <location>
        <position position="159"/>
    </location>
    <ligand>
        <name>GTP</name>
        <dbReference type="ChEBI" id="CHEBI:37565"/>
    </ligand>
</feature>
<dbReference type="Pfam" id="PF00091">
    <property type="entry name" value="Tubulin"/>
    <property type="match status" value="1"/>
</dbReference>
<dbReference type="SUPFAM" id="SSF52490">
    <property type="entry name" value="Tubulin nucleotide-binding domain-like"/>
    <property type="match status" value="1"/>
</dbReference>
<dbReference type="AlphaFoldDB" id="A0A133UZT3"/>
<dbReference type="CDD" id="cd02201">
    <property type="entry name" value="FtsZ_type1"/>
    <property type="match status" value="1"/>
</dbReference>
<dbReference type="EMBL" id="LHXW01000029">
    <property type="protein sequence ID" value="KXA99691.1"/>
    <property type="molecule type" value="Genomic_DNA"/>
</dbReference>
<dbReference type="Pfam" id="PF12327">
    <property type="entry name" value="FtsZ_C"/>
    <property type="match status" value="1"/>
</dbReference>
<feature type="region of interest" description="Disordered" evidence="8">
    <location>
        <begin position="1"/>
        <end position="20"/>
    </location>
</feature>
<dbReference type="HAMAP" id="MF_00909">
    <property type="entry name" value="FtsZ"/>
    <property type="match status" value="1"/>
</dbReference>
<dbReference type="SMART" id="SM00864">
    <property type="entry name" value="Tubulin"/>
    <property type="match status" value="1"/>
</dbReference>
<keyword evidence="3 5" id="KW-0342">GTP-binding</keyword>
<gene>
    <name evidence="5" type="primary">ftsZ</name>
    <name evidence="11" type="ORF">AKJ42_02700</name>
</gene>
<dbReference type="InterPro" id="IPR008280">
    <property type="entry name" value="Tub_FtsZ_C"/>
</dbReference>
<keyword evidence="5" id="KW-0963">Cytoplasm</keyword>